<organism evidence="3 4">
    <name type="scientific">Lophiotrema nucula</name>
    <dbReference type="NCBI Taxonomy" id="690887"/>
    <lineage>
        <taxon>Eukaryota</taxon>
        <taxon>Fungi</taxon>
        <taxon>Dikarya</taxon>
        <taxon>Ascomycota</taxon>
        <taxon>Pezizomycotina</taxon>
        <taxon>Dothideomycetes</taxon>
        <taxon>Pleosporomycetidae</taxon>
        <taxon>Pleosporales</taxon>
        <taxon>Lophiotremataceae</taxon>
        <taxon>Lophiotrema</taxon>
    </lineage>
</organism>
<feature type="compositionally biased region" description="Basic residues" evidence="1">
    <location>
        <begin position="8"/>
        <end position="25"/>
    </location>
</feature>
<evidence type="ECO:0000256" key="1">
    <source>
        <dbReference type="SAM" id="MobiDB-lite"/>
    </source>
</evidence>
<sequence>MVTSTRSTVRRKKRNEKTQKRRRVANHPSPAYQAEPTGPTLSAPTTTVDGEIPEGPKFYPSEDIPDVPWTESRSCSICEKLEDMLMAATNEDGFGPAITLGRYEAVMNEVCTYCRPIFALSSDVPTGIDANDIITVERLDVALGDICIRFESEREIKETLYLARSRNYEEKHQCTSFKGLTLDQDWTNIDWLRDCINNCFSKHGMECEIRSSRPPLRIRPMWLIDIKHMCITSATNVMRYYALSYVWGQTEMLQLTSTNVEQLQWKKSLISSTYRNTLPDTIMHAIQLVQLLGGNYLWVDSLCIVQDDESEAHQQINSMASIYANADVTIVAKEGKDAHHGLPGIKDVSPPRTGVQRVHRIAGRIEVIEPQLRVTRSFPWDTRGWTFQEDKLSTRKIIFTDTLVQWRCSYRWAEDYVTMSGWRVREEQDFTCSAWPNFTEYCQLVYDYNQRALTYAEDALRAFAGVTTTLSYSFEGGFLAGLPELFFDAALLWDSFGGERRKASSPSEDHFLPSWTWAGRRNAGYRPNHVADYHIPRFLETGSSEWRMARAYNLVSRVLWYSSETPTGRKKLLESNSLLEGYKRSSQDYTNPLPAGWSRCRFWGDTTSNSNVIKEPQDLRYDEDIETYYTHVSDPATRFWYPIPIRDQATPVPMKTLEPFIHCRTQRGYLSVSLGLRTKNVILRIDSGQWAGKLRLDEDHEIGTLAKEKDSVTFELILISEGQVPNSMSSPYYPRLEWDHPERPKEGRIYKWINVLAIEWKDGIAYRKGLGRVAKSVWETLELEEIDVTLN</sequence>
<gene>
    <name evidence="3" type="ORF">BDV96DRAFT_588282</name>
</gene>
<dbReference type="AlphaFoldDB" id="A0A6A5YMC9"/>
<protein>
    <submittedName>
        <fullName evidence="3">Heterokaryon incompatibility protein-domain-containing protein</fullName>
    </submittedName>
</protein>
<evidence type="ECO:0000313" key="4">
    <source>
        <dbReference type="Proteomes" id="UP000799770"/>
    </source>
</evidence>
<dbReference type="EMBL" id="ML977351">
    <property type="protein sequence ID" value="KAF2107854.1"/>
    <property type="molecule type" value="Genomic_DNA"/>
</dbReference>
<proteinExistence type="predicted"/>
<evidence type="ECO:0000259" key="2">
    <source>
        <dbReference type="Pfam" id="PF06985"/>
    </source>
</evidence>
<dbReference type="Proteomes" id="UP000799770">
    <property type="component" value="Unassembled WGS sequence"/>
</dbReference>
<dbReference type="PANTHER" id="PTHR33112">
    <property type="entry name" value="DOMAIN PROTEIN, PUTATIVE-RELATED"/>
    <property type="match status" value="1"/>
</dbReference>
<feature type="compositionally biased region" description="Polar residues" evidence="1">
    <location>
        <begin position="39"/>
        <end position="48"/>
    </location>
</feature>
<evidence type="ECO:0000313" key="3">
    <source>
        <dbReference type="EMBL" id="KAF2107854.1"/>
    </source>
</evidence>
<dbReference type="Pfam" id="PF06985">
    <property type="entry name" value="HET"/>
    <property type="match status" value="1"/>
</dbReference>
<name>A0A6A5YMC9_9PLEO</name>
<accession>A0A6A5YMC9</accession>
<keyword evidence="4" id="KW-1185">Reference proteome</keyword>
<dbReference type="OrthoDB" id="5428863at2759"/>
<dbReference type="PANTHER" id="PTHR33112:SF16">
    <property type="entry name" value="HETEROKARYON INCOMPATIBILITY DOMAIN-CONTAINING PROTEIN"/>
    <property type="match status" value="1"/>
</dbReference>
<dbReference type="InterPro" id="IPR010730">
    <property type="entry name" value="HET"/>
</dbReference>
<feature type="region of interest" description="Disordered" evidence="1">
    <location>
        <begin position="1"/>
        <end position="63"/>
    </location>
</feature>
<feature type="domain" description="Heterokaryon incompatibility" evidence="2">
    <location>
        <begin position="240"/>
        <end position="389"/>
    </location>
</feature>
<reference evidence="3" key="1">
    <citation type="journal article" date="2020" name="Stud. Mycol.">
        <title>101 Dothideomycetes genomes: a test case for predicting lifestyles and emergence of pathogens.</title>
        <authorList>
            <person name="Haridas S."/>
            <person name="Albert R."/>
            <person name="Binder M."/>
            <person name="Bloem J."/>
            <person name="Labutti K."/>
            <person name="Salamov A."/>
            <person name="Andreopoulos B."/>
            <person name="Baker S."/>
            <person name="Barry K."/>
            <person name="Bills G."/>
            <person name="Bluhm B."/>
            <person name="Cannon C."/>
            <person name="Castanera R."/>
            <person name="Culley D."/>
            <person name="Daum C."/>
            <person name="Ezra D."/>
            <person name="Gonzalez J."/>
            <person name="Henrissat B."/>
            <person name="Kuo A."/>
            <person name="Liang C."/>
            <person name="Lipzen A."/>
            <person name="Lutzoni F."/>
            <person name="Magnuson J."/>
            <person name="Mondo S."/>
            <person name="Nolan M."/>
            <person name="Ohm R."/>
            <person name="Pangilinan J."/>
            <person name="Park H.-J."/>
            <person name="Ramirez L."/>
            <person name="Alfaro M."/>
            <person name="Sun H."/>
            <person name="Tritt A."/>
            <person name="Yoshinaga Y."/>
            <person name="Zwiers L.-H."/>
            <person name="Turgeon B."/>
            <person name="Goodwin S."/>
            <person name="Spatafora J."/>
            <person name="Crous P."/>
            <person name="Grigoriev I."/>
        </authorList>
    </citation>
    <scope>NUCLEOTIDE SEQUENCE</scope>
    <source>
        <strain evidence="3">CBS 627.86</strain>
    </source>
</reference>